<evidence type="ECO:0000256" key="3">
    <source>
        <dbReference type="ARBA" id="ARBA00012438"/>
    </source>
</evidence>
<dbReference type="GO" id="GO:0000155">
    <property type="term" value="F:phosphorelay sensor kinase activity"/>
    <property type="evidence" value="ECO:0007669"/>
    <property type="project" value="InterPro"/>
</dbReference>
<dbReference type="EMBL" id="MFSS01000061">
    <property type="protein sequence ID" value="OGI43297.1"/>
    <property type="molecule type" value="Genomic_DNA"/>
</dbReference>
<comment type="caution">
    <text evidence="14">The sequence shown here is derived from an EMBL/GenBank/DDBJ whole genome shotgun (WGS) entry which is preliminary data.</text>
</comment>
<evidence type="ECO:0000256" key="8">
    <source>
        <dbReference type="ARBA" id="ARBA00022777"/>
    </source>
</evidence>
<dbReference type="Gene3D" id="3.30.450.20">
    <property type="entry name" value="PAS domain"/>
    <property type="match status" value="1"/>
</dbReference>
<dbReference type="Pfam" id="PF00512">
    <property type="entry name" value="HisKA"/>
    <property type="match status" value="1"/>
</dbReference>
<dbReference type="CDD" id="cd00082">
    <property type="entry name" value="HisKA"/>
    <property type="match status" value="1"/>
</dbReference>
<feature type="transmembrane region" description="Helical" evidence="12">
    <location>
        <begin position="303"/>
        <end position="324"/>
    </location>
</feature>
<accession>A0A1F6TDS6</accession>
<keyword evidence="9 12" id="KW-1133">Transmembrane helix</keyword>
<evidence type="ECO:0000256" key="4">
    <source>
        <dbReference type="ARBA" id="ARBA00022475"/>
    </source>
</evidence>
<dbReference type="GO" id="GO:0030295">
    <property type="term" value="F:protein kinase activator activity"/>
    <property type="evidence" value="ECO:0007669"/>
    <property type="project" value="TreeGrafter"/>
</dbReference>
<comment type="subcellular location">
    <subcellularLocation>
        <location evidence="2">Cell membrane</location>
        <topology evidence="2">Multi-pass membrane protein</topology>
    </subcellularLocation>
</comment>
<gene>
    <name evidence="14" type="ORF">A2150_06640</name>
</gene>
<dbReference type="Pfam" id="PF02743">
    <property type="entry name" value="dCache_1"/>
    <property type="match status" value="1"/>
</dbReference>
<dbReference type="SMART" id="SM00387">
    <property type="entry name" value="HATPase_c"/>
    <property type="match status" value="1"/>
</dbReference>
<dbReference type="GO" id="GO:0005886">
    <property type="term" value="C:plasma membrane"/>
    <property type="evidence" value="ECO:0007669"/>
    <property type="project" value="UniProtKB-SubCell"/>
</dbReference>
<comment type="catalytic activity">
    <reaction evidence="1">
        <text>ATP + protein L-histidine = ADP + protein N-phospho-L-histidine.</text>
        <dbReference type="EC" id="2.7.13.3"/>
    </reaction>
</comment>
<dbReference type="GO" id="GO:0007234">
    <property type="term" value="P:osmosensory signaling via phosphorelay pathway"/>
    <property type="evidence" value="ECO:0007669"/>
    <property type="project" value="TreeGrafter"/>
</dbReference>
<proteinExistence type="predicted"/>
<keyword evidence="10 12" id="KW-0472">Membrane</keyword>
<dbReference type="Gene3D" id="3.30.565.10">
    <property type="entry name" value="Histidine kinase-like ATPase, C-terminal domain"/>
    <property type="match status" value="1"/>
</dbReference>
<evidence type="ECO:0000256" key="2">
    <source>
        <dbReference type="ARBA" id="ARBA00004651"/>
    </source>
</evidence>
<dbReference type="InterPro" id="IPR050351">
    <property type="entry name" value="BphY/WalK/GraS-like"/>
</dbReference>
<dbReference type="EC" id="2.7.13.3" evidence="3"/>
<dbReference type="Gene3D" id="1.10.287.130">
    <property type="match status" value="1"/>
</dbReference>
<dbReference type="InterPro" id="IPR036890">
    <property type="entry name" value="HATPase_C_sf"/>
</dbReference>
<evidence type="ECO:0000256" key="6">
    <source>
        <dbReference type="ARBA" id="ARBA00022679"/>
    </source>
</evidence>
<keyword evidence="6" id="KW-0808">Transferase</keyword>
<evidence type="ECO:0000256" key="1">
    <source>
        <dbReference type="ARBA" id="ARBA00000085"/>
    </source>
</evidence>
<evidence type="ECO:0000256" key="11">
    <source>
        <dbReference type="SAM" id="Coils"/>
    </source>
</evidence>
<evidence type="ECO:0000313" key="14">
    <source>
        <dbReference type="EMBL" id="OGI43297.1"/>
    </source>
</evidence>
<dbReference type="STRING" id="1817758.A2150_06640"/>
<dbReference type="GO" id="GO:0000156">
    <property type="term" value="F:phosphorelay response regulator activity"/>
    <property type="evidence" value="ECO:0007669"/>
    <property type="project" value="TreeGrafter"/>
</dbReference>
<dbReference type="InterPro" id="IPR033479">
    <property type="entry name" value="dCache_1"/>
</dbReference>
<keyword evidence="4" id="KW-1003">Cell membrane</keyword>
<dbReference type="Proteomes" id="UP000177925">
    <property type="component" value="Unassembled WGS sequence"/>
</dbReference>
<name>A0A1F6TDS6_9PROT</name>
<sequence length="573" mass="63440">MTVRAKLRAATAALVRRAPVRWIVLSLVTVATVWTAASSYREIDRELTAVALMRRETVAQLTAAVLAGKFERLTDVVVSLATRVRFRETVAAGKWAEAIEIMRAVPRDLPLIERLILTDAGGTLRADLPAIPGARGINLASHEWFQGVRRDRRPYLSSAYTRTVAPRLNIFSVAVPVNNAHGEVAGFLVVQIGVKNLLEWVEAISLGPEGFLYIVDSKSQAAFHSKQPEREEMADLSAMPVVEKLRRAERGVEIVSDPAKGEDYIVAYAAVPGYGWGVVTQQPTRASQGLAARDRQLRQLLTGYGLILSLGIATMFLMLQMAVGRRRAEEERRMKAELERQVAERTADLQAANQELESFSYSVSHDLRAPLRGIDGFSQALAEDYAAKLDDTGKEYLQRVRLASQRMAELIDDMLKLARVSRASMHREPVDLGALAHSIVAELQRTQPQRPVEVVVEPDLNASGDPKLLRVLLENLLANAWKFTGKQPRPRIEFGARRDHGAPVYFVRDNGAGFDMKYAHKLFGAFQRLHTTAEFPGTGIGLATVQRIVHRHGGRVWAEGAEGRGATFFFTLS</sequence>
<dbReference type="CDD" id="cd18773">
    <property type="entry name" value="PDC1_HK_sensor"/>
    <property type="match status" value="1"/>
</dbReference>
<evidence type="ECO:0000313" key="15">
    <source>
        <dbReference type="Proteomes" id="UP000177925"/>
    </source>
</evidence>
<dbReference type="SUPFAM" id="SSF55874">
    <property type="entry name" value="ATPase domain of HSP90 chaperone/DNA topoisomerase II/histidine kinase"/>
    <property type="match status" value="1"/>
</dbReference>
<evidence type="ECO:0000256" key="9">
    <source>
        <dbReference type="ARBA" id="ARBA00022989"/>
    </source>
</evidence>
<dbReference type="SMART" id="SM00388">
    <property type="entry name" value="HisKA"/>
    <property type="match status" value="1"/>
</dbReference>
<dbReference type="PANTHER" id="PTHR42878">
    <property type="entry name" value="TWO-COMPONENT HISTIDINE KINASE"/>
    <property type="match status" value="1"/>
</dbReference>
<dbReference type="InterPro" id="IPR003594">
    <property type="entry name" value="HATPase_dom"/>
</dbReference>
<dbReference type="FunFam" id="1.10.287.130:FF:000070">
    <property type="entry name" value="Histidine kinase sensor protein"/>
    <property type="match status" value="1"/>
</dbReference>
<evidence type="ECO:0000256" key="5">
    <source>
        <dbReference type="ARBA" id="ARBA00022553"/>
    </source>
</evidence>
<evidence type="ECO:0000256" key="7">
    <source>
        <dbReference type="ARBA" id="ARBA00022692"/>
    </source>
</evidence>
<dbReference type="InterPro" id="IPR003661">
    <property type="entry name" value="HisK_dim/P_dom"/>
</dbReference>
<dbReference type="PRINTS" id="PR00344">
    <property type="entry name" value="BCTRLSENSOR"/>
</dbReference>
<evidence type="ECO:0000256" key="12">
    <source>
        <dbReference type="SAM" id="Phobius"/>
    </source>
</evidence>
<dbReference type="InterPro" id="IPR036097">
    <property type="entry name" value="HisK_dim/P_sf"/>
</dbReference>
<dbReference type="CDD" id="cd18774">
    <property type="entry name" value="PDC2_HK_sensor"/>
    <property type="match status" value="1"/>
</dbReference>
<reference evidence="14 15" key="1">
    <citation type="journal article" date="2016" name="Nat. Commun.">
        <title>Thousands of microbial genomes shed light on interconnected biogeochemical processes in an aquifer system.</title>
        <authorList>
            <person name="Anantharaman K."/>
            <person name="Brown C.T."/>
            <person name="Hug L.A."/>
            <person name="Sharon I."/>
            <person name="Castelle C.J."/>
            <person name="Probst A.J."/>
            <person name="Thomas B.C."/>
            <person name="Singh A."/>
            <person name="Wilkins M.J."/>
            <person name="Karaoz U."/>
            <person name="Brodie E.L."/>
            <person name="Williams K.H."/>
            <person name="Hubbard S.S."/>
            <person name="Banfield J.F."/>
        </authorList>
    </citation>
    <scope>NUCLEOTIDE SEQUENCE [LARGE SCALE GENOMIC DNA]</scope>
</reference>
<organism evidence="14 15">
    <name type="scientific">Candidatus Muproteobacteria bacterium RBG_16_64_11</name>
    <dbReference type="NCBI Taxonomy" id="1817758"/>
    <lineage>
        <taxon>Bacteria</taxon>
        <taxon>Pseudomonadati</taxon>
        <taxon>Pseudomonadota</taxon>
        <taxon>Candidatus Muproteobacteria</taxon>
    </lineage>
</organism>
<evidence type="ECO:0000259" key="13">
    <source>
        <dbReference type="PROSITE" id="PS50109"/>
    </source>
</evidence>
<keyword evidence="11" id="KW-0175">Coiled coil</keyword>
<dbReference type="SUPFAM" id="SSF47384">
    <property type="entry name" value="Homodimeric domain of signal transducing histidine kinase"/>
    <property type="match status" value="1"/>
</dbReference>
<dbReference type="AlphaFoldDB" id="A0A1F6TDS6"/>
<dbReference type="PROSITE" id="PS50109">
    <property type="entry name" value="HIS_KIN"/>
    <property type="match status" value="1"/>
</dbReference>
<keyword evidence="5" id="KW-0597">Phosphoprotein</keyword>
<feature type="coiled-coil region" evidence="11">
    <location>
        <begin position="321"/>
        <end position="355"/>
    </location>
</feature>
<dbReference type="PANTHER" id="PTHR42878:SF15">
    <property type="entry name" value="BACTERIOPHYTOCHROME"/>
    <property type="match status" value="1"/>
</dbReference>
<feature type="domain" description="Histidine kinase" evidence="13">
    <location>
        <begin position="362"/>
        <end position="573"/>
    </location>
</feature>
<dbReference type="Pfam" id="PF02518">
    <property type="entry name" value="HATPase_c"/>
    <property type="match status" value="1"/>
</dbReference>
<dbReference type="InterPro" id="IPR004358">
    <property type="entry name" value="Sig_transdc_His_kin-like_C"/>
</dbReference>
<dbReference type="InterPro" id="IPR005467">
    <property type="entry name" value="His_kinase_dom"/>
</dbReference>
<keyword evidence="8" id="KW-0418">Kinase</keyword>
<keyword evidence="7 12" id="KW-0812">Transmembrane</keyword>
<protein>
    <recommendedName>
        <fullName evidence="3">histidine kinase</fullName>
        <ecNumber evidence="3">2.7.13.3</ecNumber>
    </recommendedName>
</protein>
<dbReference type="FunFam" id="3.30.565.10:FF:000006">
    <property type="entry name" value="Sensor histidine kinase WalK"/>
    <property type="match status" value="1"/>
</dbReference>
<evidence type="ECO:0000256" key="10">
    <source>
        <dbReference type="ARBA" id="ARBA00023136"/>
    </source>
</evidence>